<dbReference type="eggNOG" id="COG4724">
    <property type="taxonomic scope" value="Bacteria"/>
</dbReference>
<reference evidence="4 5" key="1">
    <citation type="journal article" date="2014" name="Genome Announc.">
        <title>Draft genome sequences of the altered schaedler flora, a defined bacterial community from gnotobiotic mice.</title>
        <authorList>
            <person name="Wannemuehler M.J."/>
            <person name="Overstreet A.M."/>
            <person name="Ward D.V."/>
            <person name="Phillips G.J."/>
        </authorList>
    </citation>
    <scope>NUCLEOTIDE SEQUENCE [LARGE SCALE GENOMIC DNA]</scope>
    <source>
        <strain evidence="4 5">ASF492</strain>
    </source>
</reference>
<dbReference type="Pfam" id="PF03644">
    <property type="entry name" value="Glyco_hydro_85"/>
    <property type="match status" value="1"/>
</dbReference>
<evidence type="ECO:0000259" key="2">
    <source>
        <dbReference type="PROSITE" id="PS50022"/>
    </source>
</evidence>
<dbReference type="eggNOG" id="COG3291">
    <property type="taxonomic scope" value="Bacteria"/>
</dbReference>
<dbReference type="InterPro" id="IPR005201">
    <property type="entry name" value="TIM_ENGase"/>
</dbReference>
<evidence type="ECO:0000313" key="4">
    <source>
        <dbReference type="EMBL" id="EMZ24303.1"/>
    </source>
</evidence>
<dbReference type="SUPFAM" id="SSF49299">
    <property type="entry name" value="PKD domain"/>
    <property type="match status" value="1"/>
</dbReference>
<dbReference type="InterPro" id="IPR000421">
    <property type="entry name" value="FA58C"/>
</dbReference>
<evidence type="ECO:0000259" key="3">
    <source>
        <dbReference type="PROSITE" id="PS50093"/>
    </source>
</evidence>
<protein>
    <submittedName>
        <fullName evidence="4">Uncharacterized protein</fullName>
    </submittedName>
</protein>
<dbReference type="PATRIC" id="fig|1235802.3.peg.3447"/>
<dbReference type="InterPro" id="IPR035986">
    <property type="entry name" value="PKD_dom_sf"/>
</dbReference>
<dbReference type="STRING" id="1235802.C823_03260"/>
<dbReference type="PANTHER" id="PTHR13246:SF1">
    <property type="entry name" value="CYTOSOLIC ENDO-BETA-N-ACETYLGLUCOSAMINIDASE"/>
    <property type="match status" value="1"/>
</dbReference>
<dbReference type="PANTHER" id="PTHR13246">
    <property type="entry name" value="ENDO BETA N-ACETYLGLUCOSAMINIDASE"/>
    <property type="match status" value="1"/>
</dbReference>
<dbReference type="Pfam" id="PF00754">
    <property type="entry name" value="F5_F8_type_C"/>
    <property type="match status" value="1"/>
</dbReference>
<keyword evidence="5" id="KW-1185">Reference proteome</keyword>
<gene>
    <name evidence="4" type="ORF">C823_03260</name>
</gene>
<dbReference type="SUPFAM" id="SSF49785">
    <property type="entry name" value="Galactose-binding domain-like"/>
    <property type="match status" value="1"/>
</dbReference>
<dbReference type="InterPro" id="IPR032979">
    <property type="entry name" value="ENGase"/>
</dbReference>
<evidence type="ECO:0000256" key="1">
    <source>
        <dbReference type="ARBA" id="ARBA00023295"/>
    </source>
</evidence>
<dbReference type="InterPro" id="IPR000601">
    <property type="entry name" value="PKD_dom"/>
</dbReference>
<dbReference type="Pfam" id="PF00801">
    <property type="entry name" value="PKD"/>
    <property type="match status" value="1"/>
</dbReference>
<dbReference type="Gene3D" id="2.60.120.260">
    <property type="entry name" value="Galactose-binding domain-like"/>
    <property type="match status" value="2"/>
</dbReference>
<dbReference type="GO" id="GO:0033925">
    <property type="term" value="F:mannosyl-glycoprotein endo-beta-N-acetylglucosaminidase activity"/>
    <property type="evidence" value="ECO:0007669"/>
    <property type="project" value="InterPro"/>
</dbReference>
<dbReference type="PROSITE" id="PS50093">
    <property type="entry name" value="PKD"/>
    <property type="match status" value="1"/>
</dbReference>
<dbReference type="InterPro" id="IPR013783">
    <property type="entry name" value="Ig-like_fold"/>
</dbReference>
<proteinExistence type="predicted"/>
<dbReference type="Proteomes" id="UP000012589">
    <property type="component" value="Unassembled WGS sequence"/>
</dbReference>
<keyword evidence="1" id="KW-0378">Hydrolase</keyword>
<dbReference type="PROSITE" id="PS50022">
    <property type="entry name" value="FA58C_3"/>
    <property type="match status" value="1"/>
</dbReference>
<evidence type="ECO:0000313" key="5">
    <source>
        <dbReference type="Proteomes" id="UP000012589"/>
    </source>
</evidence>
<dbReference type="SMART" id="SM00089">
    <property type="entry name" value="PKD"/>
    <property type="match status" value="1"/>
</dbReference>
<dbReference type="GO" id="GO:0005829">
    <property type="term" value="C:cytosol"/>
    <property type="evidence" value="ECO:0007669"/>
    <property type="project" value="UniProtKB-SubCell"/>
</dbReference>
<dbReference type="Pfam" id="PF21910">
    <property type="entry name" value="GH85_C"/>
    <property type="match status" value="1"/>
</dbReference>
<dbReference type="InterPro" id="IPR022409">
    <property type="entry name" value="PKD/Chitinase_dom"/>
</dbReference>
<accession>N2ACW0</accession>
<name>N2ACW0_9FIRM</name>
<feature type="domain" description="F5/8 type C" evidence="2">
    <location>
        <begin position="400"/>
        <end position="542"/>
    </location>
</feature>
<dbReference type="AlphaFoldDB" id="N2ACW0"/>
<dbReference type="HOGENOM" id="CLU_036881_0_0_9"/>
<dbReference type="InterPro" id="IPR054110">
    <property type="entry name" value="EndoD-like_D2"/>
</dbReference>
<dbReference type="CDD" id="cd00146">
    <property type="entry name" value="PKD"/>
    <property type="match status" value="1"/>
</dbReference>
<dbReference type="Gene3D" id="2.60.40.10">
    <property type="entry name" value="Immunoglobulins"/>
    <property type="match status" value="2"/>
</dbReference>
<sequence>MWVNAAGDPSAATEVMDDTKWKGVSTYVTERTAITKLPFVTNFSTGNGYGFYKNGEQISLLDWNNRSISDALPTYRYIIEDGEGNQLTADLDVGDAYYGGNSLIVRGTMKKDVPSTMKMYSAKLPACEQMVFTTAAKTKGAEVALDAVLTLDDGTEVVLEGDKKAGEEWTVISYDTSELAGKTIRTISYRMTAAEDVSGLQLRFGNITMLEPGTEEKAVISDVQVLDSEFDEDAMYAGVRLSWKSDVQADYYEVYRINQDGTKSLLGVSNTESFYINTLPRTDETNKSTFRVVPVNALQEEGTGSDVTMDWPDNSLPKAAFAADVTLAKPGDKITFTSLCSPNTEKVTWTLKGSDTESAEGDTVTVSYAQEGIYPVALKAENSSGSADATSEVYIIITNKASDGLKLLSQGAATEADTFVNENEAPEFAVDGDKSKKWCATGSAPHEITIDLGSVQAVSAVDVYHAEAGGESADMNTKSYAIYTSEDGAAFEEVRSVTKNTAGNTHDAFAPVNAQYVKLVINKPTQGSDSAARIYEVEVYGLSEKLD</sequence>
<keyword evidence="1" id="KW-0326">Glycosidase</keyword>
<comment type="caution">
    <text evidence="4">The sequence shown here is derived from an EMBL/GenBank/DDBJ whole genome shotgun (WGS) entry which is preliminary data.</text>
</comment>
<organism evidence="4 5">
    <name type="scientific">Eubacterium plexicaudatum ASF492</name>
    <dbReference type="NCBI Taxonomy" id="1235802"/>
    <lineage>
        <taxon>Bacteria</taxon>
        <taxon>Bacillati</taxon>
        <taxon>Bacillota</taxon>
        <taxon>Clostridia</taxon>
        <taxon>Eubacteriales</taxon>
        <taxon>Eubacteriaceae</taxon>
        <taxon>Eubacterium</taxon>
    </lineage>
</organism>
<dbReference type="EMBL" id="AQFT01000099">
    <property type="protein sequence ID" value="EMZ24303.1"/>
    <property type="molecule type" value="Genomic_DNA"/>
</dbReference>
<dbReference type="InterPro" id="IPR008979">
    <property type="entry name" value="Galactose-bd-like_sf"/>
</dbReference>
<feature type="domain" description="PKD" evidence="3">
    <location>
        <begin position="317"/>
        <end position="402"/>
    </location>
</feature>